<protein>
    <recommendedName>
        <fullName evidence="3">Carbohydrate kinase PfkB domain-containing protein</fullName>
    </recommendedName>
</protein>
<keyword evidence="1" id="KW-0479">Metal-binding</keyword>
<dbReference type="AlphaFoldDB" id="A0A4V6CSL4"/>
<dbReference type="Proteomes" id="UP000306985">
    <property type="component" value="Unassembled WGS sequence"/>
</dbReference>
<evidence type="ECO:0000313" key="4">
    <source>
        <dbReference type="EMBL" id="TKV60635.1"/>
    </source>
</evidence>
<dbReference type="EMBL" id="SZZH01000001">
    <property type="protein sequence ID" value="TKV60635.1"/>
    <property type="molecule type" value="Genomic_DNA"/>
</dbReference>
<dbReference type="PANTHER" id="PTHR42742">
    <property type="entry name" value="TRANSCRIPTIONAL REPRESSOR MPRA"/>
    <property type="match status" value="1"/>
</dbReference>
<organism evidence="4 5">
    <name type="scientific">Nakamurella flava</name>
    <dbReference type="NCBI Taxonomy" id="2576308"/>
    <lineage>
        <taxon>Bacteria</taxon>
        <taxon>Bacillati</taxon>
        <taxon>Actinomycetota</taxon>
        <taxon>Actinomycetes</taxon>
        <taxon>Nakamurellales</taxon>
        <taxon>Nakamurellaceae</taxon>
        <taxon>Nakamurella</taxon>
    </lineage>
</organism>
<accession>A0A4V6CSL4</accession>
<feature type="domain" description="Carbohydrate kinase PfkB" evidence="3">
    <location>
        <begin position="25"/>
        <end position="339"/>
    </location>
</feature>
<reference evidence="4 5" key="1">
    <citation type="submission" date="2019-05" db="EMBL/GenBank/DDBJ databases">
        <title>Nakamurella sp. N5BH11, whole genome shotgun sequence.</title>
        <authorList>
            <person name="Tuo L."/>
        </authorList>
    </citation>
    <scope>NUCLEOTIDE SEQUENCE [LARGE SCALE GENOMIC DNA]</scope>
    <source>
        <strain evidence="4 5">N5BH11</strain>
    </source>
</reference>
<dbReference type="CDD" id="cd07010">
    <property type="entry name" value="cupin_PMI_type_I_N_bac"/>
    <property type="match status" value="1"/>
</dbReference>
<name>A0A4V6CSL4_9ACTN</name>
<evidence type="ECO:0000259" key="3">
    <source>
        <dbReference type="Pfam" id="PF00294"/>
    </source>
</evidence>
<dbReference type="InterPro" id="IPR011051">
    <property type="entry name" value="RmlC_Cupin_sf"/>
</dbReference>
<dbReference type="Gene3D" id="3.40.1190.20">
    <property type="match status" value="1"/>
</dbReference>
<evidence type="ECO:0000256" key="2">
    <source>
        <dbReference type="ARBA" id="ARBA00022833"/>
    </source>
</evidence>
<keyword evidence="5" id="KW-1185">Reference proteome</keyword>
<sequence length="692" mass="70966">MPGAVRIARRTGRGGPRVLPITVAGHLCADVTPALTTSARLEPGRLFEVGPLHFGLGGCVANTARALAGLGAPVAIHAAVGDDELGEVIGRAIDATAGLAGRPQVLPGETTSYSLVLEPPGLDRTFWHHVGANARFDGITVPVGAGLLHVGYPSLLPALLADDAAPLVTLLQRARAAGATTSLDLAVVDGTGPMGRLDWDRILRRVLPLVDVVSPSVDDLQSALGEAIAGDGDDRAGALARWLLDAGAAVAAVSDGDRGVRLLAADERRLRAAGPAFADSALRWAGADLGRPPLPVAITTTNGAGDASSAGLLYAVAAGFGPQAAADLATATAACTLSGTAPTREAVAALAPGLADLLRPAGPVDAVLVPANQPAARFYAGGDRISGFRGLPSAEPNTPEDWVASTVDVRGTAPTGQTRLPGGALLADTIAADAQTWLGREHLERFGVDPKILVKLLDAGQRLPVHAHPHRDFAARHLGSAHGKAEAWYILSPGEVWLGLTRDVEPAELLALVDEQRVDELLVDMHRITVEPGDRVYVPPGVLHAIGQGVLLTEVQEPEDLSILLEWRGFDIDGAAHGHLGLGFPLALQAVERRARSAADIDGLVVRAGSPGDGLPTPADEYFRLERLTVTGASEIPAGFGILIGVDGDLSLAAGGAPAPLAPGSTVLLPACCRSRRLTGAGTALLVRPPAA</sequence>
<dbReference type="InterPro" id="IPR014710">
    <property type="entry name" value="RmlC-like_jellyroll"/>
</dbReference>
<proteinExistence type="predicted"/>
<dbReference type="PANTHER" id="PTHR42742:SF3">
    <property type="entry name" value="FRUCTOKINASE"/>
    <property type="match status" value="1"/>
</dbReference>
<evidence type="ECO:0000313" key="5">
    <source>
        <dbReference type="Proteomes" id="UP000306985"/>
    </source>
</evidence>
<dbReference type="OrthoDB" id="9808275at2"/>
<gene>
    <name evidence="4" type="ORF">FDO65_02760</name>
</gene>
<dbReference type="InterPro" id="IPR051804">
    <property type="entry name" value="Carb_Metab_Reg_Kinase/Isom"/>
</dbReference>
<evidence type="ECO:0000256" key="1">
    <source>
        <dbReference type="ARBA" id="ARBA00022723"/>
    </source>
</evidence>
<dbReference type="Gene3D" id="2.60.120.10">
    <property type="entry name" value="Jelly Rolls"/>
    <property type="match status" value="2"/>
</dbReference>
<dbReference type="SUPFAM" id="SSF53613">
    <property type="entry name" value="Ribokinase-like"/>
    <property type="match status" value="1"/>
</dbReference>
<dbReference type="InterPro" id="IPR011611">
    <property type="entry name" value="PfkB_dom"/>
</dbReference>
<comment type="caution">
    <text evidence="4">The sequence shown here is derived from an EMBL/GenBank/DDBJ whole genome shotgun (WGS) entry which is preliminary data.</text>
</comment>
<dbReference type="Pfam" id="PF00294">
    <property type="entry name" value="PfkB"/>
    <property type="match status" value="1"/>
</dbReference>
<dbReference type="GO" id="GO:0046872">
    <property type="term" value="F:metal ion binding"/>
    <property type="evidence" value="ECO:0007669"/>
    <property type="project" value="UniProtKB-KW"/>
</dbReference>
<dbReference type="InterPro" id="IPR029056">
    <property type="entry name" value="Ribokinase-like"/>
</dbReference>
<keyword evidence="2" id="KW-0862">Zinc</keyword>
<dbReference type="SUPFAM" id="SSF51182">
    <property type="entry name" value="RmlC-like cupins"/>
    <property type="match status" value="1"/>
</dbReference>